<dbReference type="Proteomes" id="UP001519460">
    <property type="component" value="Unassembled WGS sequence"/>
</dbReference>
<comment type="caution">
    <text evidence="2">The sequence shown here is derived from an EMBL/GenBank/DDBJ whole genome shotgun (WGS) entry which is preliminary data.</text>
</comment>
<keyword evidence="3" id="KW-1185">Reference proteome</keyword>
<dbReference type="EMBL" id="JACVVK020000132">
    <property type="protein sequence ID" value="KAK7489933.1"/>
    <property type="molecule type" value="Genomic_DNA"/>
</dbReference>
<feature type="compositionally biased region" description="Polar residues" evidence="1">
    <location>
        <begin position="64"/>
        <end position="75"/>
    </location>
</feature>
<evidence type="ECO:0000313" key="2">
    <source>
        <dbReference type="EMBL" id="KAK7489933.1"/>
    </source>
</evidence>
<evidence type="ECO:0000256" key="1">
    <source>
        <dbReference type="SAM" id="MobiDB-lite"/>
    </source>
</evidence>
<protein>
    <submittedName>
        <fullName evidence="2">Uncharacterized protein</fullName>
    </submittedName>
</protein>
<proteinExistence type="predicted"/>
<dbReference type="AlphaFoldDB" id="A0ABD0KST4"/>
<accession>A0ABD0KST4</accession>
<name>A0ABD0KST4_9CAEN</name>
<gene>
    <name evidence="2" type="ORF">BaRGS_00018798</name>
</gene>
<sequence>MQSHLCVIRTRAVNQMLCGQYLSRLGLGYPNIKGLPRPTLVHEAAGPMLGPFELPGGTAPYRTGPTSGNTSHVTWRQTVSTVRTRETVTTLQTCARKDV</sequence>
<organism evidence="2 3">
    <name type="scientific">Batillaria attramentaria</name>
    <dbReference type="NCBI Taxonomy" id="370345"/>
    <lineage>
        <taxon>Eukaryota</taxon>
        <taxon>Metazoa</taxon>
        <taxon>Spiralia</taxon>
        <taxon>Lophotrochozoa</taxon>
        <taxon>Mollusca</taxon>
        <taxon>Gastropoda</taxon>
        <taxon>Caenogastropoda</taxon>
        <taxon>Sorbeoconcha</taxon>
        <taxon>Cerithioidea</taxon>
        <taxon>Batillariidae</taxon>
        <taxon>Batillaria</taxon>
    </lineage>
</organism>
<reference evidence="2 3" key="1">
    <citation type="journal article" date="2023" name="Sci. Data">
        <title>Genome assembly of the Korean intertidal mud-creeper Batillaria attramentaria.</title>
        <authorList>
            <person name="Patra A.K."/>
            <person name="Ho P.T."/>
            <person name="Jun S."/>
            <person name="Lee S.J."/>
            <person name="Kim Y."/>
            <person name="Won Y.J."/>
        </authorList>
    </citation>
    <scope>NUCLEOTIDE SEQUENCE [LARGE SCALE GENOMIC DNA]</scope>
    <source>
        <strain evidence="2">Wonlab-2016</strain>
    </source>
</reference>
<evidence type="ECO:0000313" key="3">
    <source>
        <dbReference type="Proteomes" id="UP001519460"/>
    </source>
</evidence>
<feature type="region of interest" description="Disordered" evidence="1">
    <location>
        <begin position="55"/>
        <end position="78"/>
    </location>
</feature>